<keyword evidence="2" id="KW-1185">Reference proteome</keyword>
<evidence type="ECO:0000313" key="1">
    <source>
        <dbReference type="EMBL" id="WPU91545.1"/>
    </source>
</evidence>
<dbReference type="RefSeq" id="WP_321560711.1">
    <property type="nucleotide sequence ID" value="NZ_CP139558.1"/>
</dbReference>
<sequence length="100" mass="11317">MGNHFTSTKILGRIRSGQDANVNLPFGDTILKISEIHHKITNLRQNDDESAEFNLELNKLEEYLHSAYQELADAASAKIADWKQGPIDKNLHLTEDKLCL</sequence>
<proteinExistence type="predicted"/>
<organism evidence="1 2">
    <name type="scientific">Mucilaginibacter sabulilitoris</name>
    <dbReference type="NCBI Taxonomy" id="1173583"/>
    <lineage>
        <taxon>Bacteria</taxon>
        <taxon>Pseudomonadati</taxon>
        <taxon>Bacteroidota</taxon>
        <taxon>Sphingobacteriia</taxon>
        <taxon>Sphingobacteriales</taxon>
        <taxon>Sphingobacteriaceae</taxon>
        <taxon>Mucilaginibacter</taxon>
    </lineage>
</organism>
<accession>A0ABZ0TEB9</accession>
<evidence type="ECO:0000313" key="2">
    <source>
        <dbReference type="Proteomes" id="UP001324380"/>
    </source>
</evidence>
<dbReference type="Proteomes" id="UP001324380">
    <property type="component" value="Chromosome"/>
</dbReference>
<gene>
    <name evidence="1" type="ORF">SNE25_19695</name>
</gene>
<name>A0ABZ0TEB9_9SPHI</name>
<protein>
    <submittedName>
        <fullName evidence="1">Uncharacterized protein</fullName>
    </submittedName>
</protein>
<dbReference type="EMBL" id="CP139558">
    <property type="protein sequence ID" value="WPU91545.1"/>
    <property type="molecule type" value="Genomic_DNA"/>
</dbReference>
<reference evidence="1 2" key="1">
    <citation type="submission" date="2023-11" db="EMBL/GenBank/DDBJ databases">
        <title>Analysis of the Genomes of Mucilaginibacter gossypii cycad 4 and M. sabulilitoris SNA2: microbes with the potential for plant growth promotion.</title>
        <authorList>
            <person name="Hirsch A.M."/>
            <person name="Humm E."/>
            <person name="Rubbi M."/>
            <person name="Del Vecchio G."/>
            <person name="Ha S.M."/>
            <person name="Pellegrini M."/>
            <person name="Gunsalus R.P."/>
        </authorList>
    </citation>
    <scope>NUCLEOTIDE SEQUENCE [LARGE SCALE GENOMIC DNA]</scope>
    <source>
        <strain evidence="1 2">SNA2</strain>
    </source>
</reference>